<evidence type="ECO:0000313" key="3">
    <source>
        <dbReference type="Proteomes" id="UP000821837"/>
    </source>
</evidence>
<dbReference type="PANTHER" id="PTHR43861:SF1">
    <property type="entry name" value="TRANS-ACONITATE 2-METHYLTRANSFERASE"/>
    <property type="match status" value="1"/>
</dbReference>
<dbReference type="SUPFAM" id="SSF53335">
    <property type="entry name" value="S-adenosyl-L-methionine-dependent methyltransferases"/>
    <property type="match status" value="1"/>
</dbReference>
<dbReference type="PANTHER" id="PTHR43861">
    <property type="entry name" value="TRANS-ACONITATE 2-METHYLTRANSFERASE-RELATED"/>
    <property type="match status" value="1"/>
</dbReference>
<dbReference type="VEuPathDB" id="VectorBase:RSAN_033210"/>
<dbReference type="EMBL" id="JABSTV010001253">
    <property type="protein sequence ID" value="KAH7943138.1"/>
    <property type="molecule type" value="Genomic_DNA"/>
</dbReference>
<proteinExistence type="predicted"/>
<dbReference type="AlphaFoldDB" id="A0A9D4PIG3"/>
<dbReference type="Proteomes" id="UP000821837">
    <property type="component" value="Unassembled WGS sequence"/>
</dbReference>
<accession>A0A9D4PIG3</accession>
<dbReference type="CDD" id="cd02440">
    <property type="entry name" value="AdoMet_MTases"/>
    <property type="match status" value="1"/>
</dbReference>
<dbReference type="GO" id="GO:0008757">
    <property type="term" value="F:S-adenosylmethionine-dependent methyltransferase activity"/>
    <property type="evidence" value="ECO:0007669"/>
    <property type="project" value="InterPro"/>
</dbReference>
<dbReference type="Pfam" id="PF08241">
    <property type="entry name" value="Methyltransf_11"/>
    <property type="match status" value="1"/>
</dbReference>
<dbReference type="InterPro" id="IPR029063">
    <property type="entry name" value="SAM-dependent_MTases_sf"/>
</dbReference>
<evidence type="ECO:0000313" key="2">
    <source>
        <dbReference type="EMBL" id="KAH7943138.1"/>
    </source>
</evidence>
<keyword evidence="3" id="KW-1185">Reference proteome</keyword>
<evidence type="ECO:0000259" key="1">
    <source>
        <dbReference type="Pfam" id="PF08241"/>
    </source>
</evidence>
<dbReference type="InterPro" id="IPR013216">
    <property type="entry name" value="Methyltransf_11"/>
</dbReference>
<feature type="domain" description="Methyltransferase type 11" evidence="1">
    <location>
        <begin position="53"/>
        <end position="156"/>
    </location>
</feature>
<name>A0A9D4PIG3_RHISA</name>
<gene>
    <name evidence="2" type="ORF">HPB52_005695</name>
</gene>
<protein>
    <recommendedName>
        <fullName evidence="1">Methyltransferase type 11 domain-containing protein</fullName>
    </recommendedName>
</protein>
<reference evidence="2" key="2">
    <citation type="submission" date="2021-09" db="EMBL/GenBank/DDBJ databases">
        <authorList>
            <person name="Jia N."/>
            <person name="Wang J."/>
            <person name="Shi W."/>
            <person name="Du L."/>
            <person name="Sun Y."/>
            <person name="Zhan W."/>
            <person name="Jiang J."/>
            <person name="Wang Q."/>
            <person name="Zhang B."/>
            <person name="Ji P."/>
            <person name="Sakyi L.B."/>
            <person name="Cui X."/>
            <person name="Yuan T."/>
            <person name="Jiang B."/>
            <person name="Yang W."/>
            <person name="Lam T.T.-Y."/>
            <person name="Chang Q."/>
            <person name="Ding S."/>
            <person name="Wang X."/>
            <person name="Zhu J."/>
            <person name="Ruan X."/>
            <person name="Zhao L."/>
            <person name="Wei J."/>
            <person name="Que T."/>
            <person name="Du C."/>
            <person name="Cheng J."/>
            <person name="Dai P."/>
            <person name="Han X."/>
            <person name="Huang E."/>
            <person name="Gao Y."/>
            <person name="Liu J."/>
            <person name="Shao H."/>
            <person name="Ye R."/>
            <person name="Li L."/>
            <person name="Wei W."/>
            <person name="Wang X."/>
            <person name="Wang C."/>
            <person name="Huo Q."/>
            <person name="Li W."/>
            <person name="Guo W."/>
            <person name="Chen H."/>
            <person name="Chen S."/>
            <person name="Zhou L."/>
            <person name="Zhou L."/>
            <person name="Ni X."/>
            <person name="Tian J."/>
            <person name="Zhou Y."/>
            <person name="Sheng Y."/>
            <person name="Liu T."/>
            <person name="Pan Y."/>
            <person name="Xia L."/>
            <person name="Li J."/>
            <person name="Zhao F."/>
            <person name="Cao W."/>
        </authorList>
    </citation>
    <scope>NUCLEOTIDE SEQUENCE</scope>
    <source>
        <strain evidence="2">Rsan-2018</strain>
        <tissue evidence="2">Larvae</tissue>
    </source>
</reference>
<dbReference type="Gene3D" id="3.40.50.150">
    <property type="entry name" value="Vaccinia Virus protein VP39"/>
    <property type="match status" value="1"/>
</dbReference>
<comment type="caution">
    <text evidence="2">The sequence shown here is derived from an EMBL/GenBank/DDBJ whole genome shotgun (WGS) entry which is preliminary data.</text>
</comment>
<organism evidence="2 3">
    <name type="scientific">Rhipicephalus sanguineus</name>
    <name type="common">Brown dog tick</name>
    <name type="synonym">Ixodes sanguineus</name>
    <dbReference type="NCBI Taxonomy" id="34632"/>
    <lineage>
        <taxon>Eukaryota</taxon>
        <taxon>Metazoa</taxon>
        <taxon>Ecdysozoa</taxon>
        <taxon>Arthropoda</taxon>
        <taxon>Chelicerata</taxon>
        <taxon>Arachnida</taxon>
        <taxon>Acari</taxon>
        <taxon>Parasitiformes</taxon>
        <taxon>Ixodida</taxon>
        <taxon>Ixodoidea</taxon>
        <taxon>Ixodidae</taxon>
        <taxon>Rhipicephalinae</taxon>
        <taxon>Rhipicephalus</taxon>
        <taxon>Rhipicephalus</taxon>
    </lineage>
</organism>
<sequence>MKSSFSYPTARPPNMSVDLNTYVSVESYPCQEDLNAWRRISFCKASKRHHQHLDVGCGLGNFTRNHLLPFSRPCRRLVAVDSCPRIIEYARERTWHPEIFYDVLDIEKDDDVTCFIDKYGKFERVYSFMCFHFVKDQPAAYRNVRRLLAEDGECVVVSCVSTQLTDVWLQVHETQKWKSYVPSVKIEEETSKLVTQAGLHCVRCEIYENEWTFPDIDTIIHFFFAIFGSEEVVPDAEKEAFKNVWRTILEKKTQERPEGGRQLKFLISVAHASHRPQAGNVA</sequence>
<reference evidence="2" key="1">
    <citation type="journal article" date="2020" name="Cell">
        <title>Large-Scale Comparative Analyses of Tick Genomes Elucidate Their Genetic Diversity and Vector Capacities.</title>
        <authorList>
            <consortium name="Tick Genome and Microbiome Consortium (TIGMIC)"/>
            <person name="Jia N."/>
            <person name="Wang J."/>
            <person name="Shi W."/>
            <person name="Du L."/>
            <person name="Sun Y."/>
            <person name="Zhan W."/>
            <person name="Jiang J.F."/>
            <person name="Wang Q."/>
            <person name="Zhang B."/>
            <person name="Ji P."/>
            <person name="Bell-Sakyi L."/>
            <person name="Cui X.M."/>
            <person name="Yuan T.T."/>
            <person name="Jiang B.G."/>
            <person name="Yang W.F."/>
            <person name="Lam T.T."/>
            <person name="Chang Q.C."/>
            <person name="Ding S.J."/>
            <person name="Wang X.J."/>
            <person name="Zhu J.G."/>
            <person name="Ruan X.D."/>
            <person name="Zhao L."/>
            <person name="Wei J.T."/>
            <person name="Ye R.Z."/>
            <person name="Que T.C."/>
            <person name="Du C.H."/>
            <person name="Zhou Y.H."/>
            <person name="Cheng J.X."/>
            <person name="Dai P.F."/>
            <person name="Guo W.B."/>
            <person name="Han X.H."/>
            <person name="Huang E.J."/>
            <person name="Li L.F."/>
            <person name="Wei W."/>
            <person name="Gao Y.C."/>
            <person name="Liu J.Z."/>
            <person name="Shao H.Z."/>
            <person name="Wang X."/>
            <person name="Wang C.C."/>
            <person name="Yang T.C."/>
            <person name="Huo Q.B."/>
            <person name="Li W."/>
            <person name="Chen H.Y."/>
            <person name="Chen S.E."/>
            <person name="Zhou L.G."/>
            <person name="Ni X.B."/>
            <person name="Tian J.H."/>
            <person name="Sheng Y."/>
            <person name="Liu T."/>
            <person name="Pan Y.S."/>
            <person name="Xia L.Y."/>
            <person name="Li J."/>
            <person name="Zhao F."/>
            <person name="Cao W.C."/>
        </authorList>
    </citation>
    <scope>NUCLEOTIDE SEQUENCE</scope>
    <source>
        <strain evidence="2">Rsan-2018</strain>
    </source>
</reference>